<keyword evidence="5 8" id="KW-1133">Transmembrane helix</keyword>
<evidence type="ECO:0000313" key="11">
    <source>
        <dbReference type="Proteomes" id="UP001589693"/>
    </source>
</evidence>
<evidence type="ECO:0000256" key="5">
    <source>
        <dbReference type="ARBA" id="ARBA00022989"/>
    </source>
</evidence>
<reference evidence="10 11" key="1">
    <citation type="submission" date="2024-09" db="EMBL/GenBank/DDBJ databases">
        <authorList>
            <person name="Sun Q."/>
            <person name="Mori K."/>
        </authorList>
    </citation>
    <scope>NUCLEOTIDE SEQUENCE [LARGE SCALE GENOMIC DNA]</scope>
    <source>
        <strain evidence="10 11">TBRC 7907</strain>
    </source>
</reference>
<feature type="transmembrane region" description="Helical" evidence="8">
    <location>
        <begin position="84"/>
        <end position="105"/>
    </location>
</feature>
<feature type="transmembrane region" description="Helical" evidence="8">
    <location>
        <begin position="37"/>
        <end position="64"/>
    </location>
</feature>
<evidence type="ECO:0000256" key="8">
    <source>
        <dbReference type="SAM" id="Phobius"/>
    </source>
</evidence>
<organism evidence="10 11">
    <name type="scientific">Allokutzneria oryzae</name>
    <dbReference type="NCBI Taxonomy" id="1378989"/>
    <lineage>
        <taxon>Bacteria</taxon>
        <taxon>Bacillati</taxon>
        <taxon>Actinomycetota</taxon>
        <taxon>Actinomycetes</taxon>
        <taxon>Pseudonocardiales</taxon>
        <taxon>Pseudonocardiaceae</taxon>
        <taxon>Allokutzneria</taxon>
    </lineage>
</organism>
<evidence type="ECO:0000256" key="7">
    <source>
        <dbReference type="ARBA" id="ARBA00023315"/>
    </source>
</evidence>
<dbReference type="Pfam" id="PF20154">
    <property type="entry name" value="LNT_N"/>
    <property type="match status" value="1"/>
</dbReference>
<evidence type="ECO:0000256" key="1">
    <source>
        <dbReference type="ARBA" id="ARBA00004651"/>
    </source>
</evidence>
<feature type="domain" description="CN hydrolase" evidence="9">
    <location>
        <begin position="215"/>
        <end position="434"/>
    </location>
</feature>
<dbReference type="Pfam" id="PF00795">
    <property type="entry name" value="CN_hydrolase"/>
    <property type="match status" value="1"/>
</dbReference>
<dbReference type="Proteomes" id="UP001589693">
    <property type="component" value="Unassembled WGS sequence"/>
</dbReference>
<dbReference type="InterPro" id="IPR036526">
    <property type="entry name" value="C-N_Hydrolase_sf"/>
</dbReference>
<evidence type="ECO:0000259" key="9">
    <source>
        <dbReference type="PROSITE" id="PS50263"/>
    </source>
</evidence>
<sequence length="484" mass="50241">MVLRVLRSRFAAIPLLLVSAAGFYLGTGLRPEPLLAFLAPIPVLLFAVEMPWWIAAGTAFAAYLLGTSNMWSYYSVSHDVPMPVAIGICLGGAVLFALATVLFRALLGRGHVLLGILAVPAVWTGVLFLVSLLSPVGVVGTMASTLGNAPALLQIASVTGGWGVEFLVLLVPTVIAAAFASRPAVWTAVVVAVLAVLAVGGASVRMIVQDSGSGELVAAVARNQSHWGTDLATPAGRETVASYVGQIAQLPKEVRLVVLPEGIFSGDGTSLAELSGPMREIARARDVNVVVGVILSAPEGRYNAALGVPAGGGESVVYRKHNIGTAPNTRPGDTLAFVPDTRVGVEICMDVNMAGPSRDYAGADVVAIPASDEDVNGEQHSRAAVLRAVEYGYPVVWSAQRGMQTIADGWGRVIAETRTTGRDGFSWVTAELSAGPGSTPYARFGDVFAWLCVAIAALSIVVSGRDRRRAPAPPTVVTSGSARG</sequence>
<comment type="subcellular location">
    <subcellularLocation>
        <location evidence="1">Cell membrane</location>
        <topology evidence="1">Multi-pass membrane protein</topology>
    </subcellularLocation>
</comment>
<dbReference type="SUPFAM" id="SSF56317">
    <property type="entry name" value="Carbon-nitrogen hydrolase"/>
    <property type="match status" value="1"/>
</dbReference>
<keyword evidence="2" id="KW-1003">Cell membrane</keyword>
<keyword evidence="6 8" id="KW-0472">Membrane</keyword>
<evidence type="ECO:0000256" key="6">
    <source>
        <dbReference type="ARBA" id="ARBA00023136"/>
    </source>
</evidence>
<dbReference type="Gene3D" id="3.60.110.10">
    <property type="entry name" value="Carbon-nitrogen hydrolase"/>
    <property type="match status" value="1"/>
</dbReference>
<proteinExistence type="predicted"/>
<dbReference type="RefSeq" id="WP_377858340.1">
    <property type="nucleotide sequence ID" value="NZ_JBHLZU010000023.1"/>
</dbReference>
<feature type="transmembrane region" description="Helical" evidence="8">
    <location>
        <begin position="185"/>
        <end position="208"/>
    </location>
</feature>
<feature type="transmembrane region" description="Helical" evidence="8">
    <location>
        <begin position="6"/>
        <end position="25"/>
    </location>
</feature>
<dbReference type="InterPro" id="IPR003010">
    <property type="entry name" value="C-N_Hydrolase"/>
</dbReference>
<name>A0ABV6A3H6_9PSEU</name>
<keyword evidence="7" id="KW-0012">Acyltransferase</keyword>
<dbReference type="GO" id="GO:0016787">
    <property type="term" value="F:hydrolase activity"/>
    <property type="evidence" value="ECO:0007669"/>
    <property type="project" value="UniProtKB-KW"/>
</dbReference>
<evidence type="ECO:0000256" key="4">
    <source>
        <dbReference type="ARBA" id="ARBA00022692"/>
    </source>
</evidence>
<dbReference type="PANTHER" id="PTHR38686">
    <property type="entry name" value="APOLIPOPROTEIN N-ACYLTRANSFERASE"/>
    <property type="match status" value="1"/>
</dbReference>
<gene>
    <name evidence="10" type="ORF">ACFFQA_27535</name>
</gene>
<feature type="transmembrane region" description="Helical" evidence="8">
    <location>
        <begin position="112"/>
        <end position="133"/>
    </location>
</feature>
<dbReference type="EMBL" id="JBHLZU010000023">
    <property type="protein sequence ID" value="MFB9907704.1"/>
    <property type="molecule type" value="Genomic_DNA"/>
</dbReference>
<accession>A0ABV6A3H6</accession>
<evidence type="ECO:0000256" key="3">
    <source>
        <dbReference type="ARBA" id="ARBA00022679"/>
    </source>
</evidence>
<dbReference type="PANTHER" id="PTHR38686:SF1">
    <property type="entry name" value="APOLIPOPROTEIN N-ACYLTRANSFERASE"/>
    <property type="match status" value="1"/>
</dbReference>
<comment type="caution">
    <text evidence="10">The sequence shown here is derived from an EMBL/GenBank/DDBJ whole genome shotgun (WGS) entry which is preliminary data.</text>
</comment>
<keyword evidence="4 8" id="KW-0812">Transmembrane</keyword>
<keyword evidence="10" id="KW-0378">Hydrolase</keyword>
<dbReference type="InterPro" id="IPR045378">
    <property type="entry name" value="LNT_N"/>
</dbReference>
<evidence type="ECO:0000256" key="2">
    <source>
        <dbReference type="ARBA" id="ARBA00022475"/>
    </source>
</evidence>
<dbReference type="InterPro" id="IPR004563">
    <property type="entry name" value="Apolipo_AcylTrfase"/>
</dbReference>
<feature type="transmembrane region" description="Helical" evidence="8">
    <location>
        <begin position="153"/>
        <end position="178"/>
    </location>
</feature>
<keyword evidence="11" id="KW-1185">Reference proteome</keyword>
<feature type="transmembrane region" description="Helical" evidence="8">
    <location>
        <begin position="447"/>
        <end position="464"/>
    </location>
</feature>
<protein>
    <submittedName>
        <fullName evidence="10">Nitrilase-related carbon-nitrogen hydrolase</fullName>
    </submittedName>
</protein>
<keyword evidence="3" id="KW-0808">Transferase</keyword>
<evidence type="ECO:0000313" key="10">
    <source>
        <dbReference type="EMBL" id="MFB9907704.1"/>
    </source>
</evidence>
<dbReference type="PROSITE" id="PS50263">
    <property type="entry name" value="CN_HYDROLASE"/>
    <property type="match status" value="1"/>
</dbReference>